<dbReference type="InterPro" id="IPR012341">
    <property type="entry name" value="6hp_glycosidase-like_sf"/>
</dbReference>
<keyword evidence="4" id="KW-1185">Reference proteome</keyword>
<name>A0ABS4WB69_9MICC</name>
<dbReference type="InterPro" id="IPR045582">
    <property type="entry name" value="Trehalase-like_N"/>
</dbReference>
<evidence type="ECO:0000259" key="1">
    <source>
        <dbReference type="Pfam" id="PF00723"/>
    </source>
</evidence>
<proteinExistence type="predicted"/>
<dbReference type="Gene3D" id="1.50.10.10">
    <property type="match status" value="1"/>
</dbReference>
<dbReference type="PANTHER" id="PTHR31616:SF0">
    <property type="entry name" value="GLUCAN 1,4-ALPHA-GLUCOSIDASE"/>
    <property type="match status" value="1"/>
</dbReference>
<evidence type="ECO:0000259" key="2">
    <source>
        <dbReference type="Pfam" id="PF19291"/>
    </source>
</evidence>
<feature type="domain" description="Trehalase-like N-terminal" evidence="2">
    <location>
        <begin position="4"/>
        <end position="126"/>
    </location>
</feature>
<dbReference type="EMBL" id="JAGIOE010000001">
    <property type="protein sequence ID" value="MBP2373455.1"/>
    <property type="molecule type" value="Genomic_DNA"/>
</dbReference>
<sequence>MGTFIEDYALLSDQRTAALVSRRGSVDWLCFPRFDSGSVFSSLLGGQENGRWLLAPLQGEVVSRNYLDASFVLRTLWASDTGQILVTDFMPTGNGHSGIMRRVEGLSGTMRMEHELVIRYNYGAVLPWVRRSFDPVKGTESLVAVAGPKAAVLHAARLPKARHHTHRDEFDVRAGDVFDFEFACYPGHAATPEPSDVGLAMTQTAKHWHDWAAKIPRHEAHDALVRRSLLVLKALTHRETGGIVAAPTTSLPEFFGGERNWDYRFCWLRDAALTLQVMMTHGYEQEALHWRDWLLRAIAGDHNNLQIMYGVGGERELPERVLQHLPGYGGAKPVRVGNAAVNQYQGDVVGEVMVALDELRTMGGHEDHFSWPLQKALIQYVITNLKRKDHGLWEMRGTPEYFTHSRAMMWAALDAGVRAVKHHGLTGDVQAWESARDKLRAEIMEKGFNADLDSFTQTYATTEVDASLLVLAQVGFVDYEDPRMLGTVARLEKDLLDEHGFIRRYRTEAGGDGLPPGEYTFLVCTCWLVEQYAHSGRLDDARALFEKLAGTVNDLGLVAEEFDPASGHMAGNFPQALSHLGLIRAADAIAEAEGTRPFRPRRGPK</sequence>
<dbReference type="InterPro" id="IPR008928">
    <property type="entry name" value="6-hairpin_glycosidase_sf"/>
</dbReference>
<gene>
    <name evidence="3" type="ORF">JOF46_001367</name>
</gene>
<dbReference type="Pfam" id="PF00723">
    <property type="entry name" value="Glyco_hydro_15"/>
    <property type="match status" value="1"/>
</dbReference>
<dbReference type="Pfam" id="PF19291">
    <property type="entry name" value="TREH_N"/>
    <property type="match status" value="1"/>
</dbReference>
<dbReference type="PANTHER" id="PTHR31616">
    <property type="entry name" value="TREHALASE"/>
    <property type="match status" value="1"/>
</dbReference>
<accession>A0ABS4WB69</accession>
<reference evidence="3 4" key="1">
    <citation type="submission" date="2021-03" db="EMBL/GenBank/DDBJ databases">
        <title>Sequencing the genomes of 1000 actinobacteria strains.</title>
        <authorList>
            <person name="Klenk H.-P."/>
        </authorList>
    </citation>
    <scope>NUCLEOTIDE SEQUENCE [LARGE SCALE GENOMIC DNA]</scope>
    <source>
        <strain evidence="3 4">DSM 15454</strain>
    </source>
</reference>
<organism evidence="3 4">
    <name type="scientific">Paeniglutamicibacter psychrophenolicus</name>
    <dbReference type="NCBI Taxonomy" id="257454"/>
    <lineage>
        <taxon>Bacteria</taxon>
        <taxon>Bacillati</taxon>
        <taxon>Actinomycetota</taxon>
        <taxon>Actinomycetes</taxon>
        <taxon>Micrococcales</taxon>
        <taxon>Micrococcaceae</taxon>
        <taxon>Paeniglutamicibacter</taxon>
    </lineage>
</organism>
<comment type="caution">
    <text evidence="3">The sequence shown here is derived from an EMBL/GenBank/DDBJ whole genome shotgun (WGS) entry which is preliminary data.</text>
</comment>
<evidence type="ECO:0000313" key="3">
    <source>
        <dbReference type="EMBL" id="MBP2373455.1"/>
    </source>
</evidence>
<protein>
    <submittedName>
        <fullName evidence="3">GH15 family glucan-1,4-alpha-glucosidase</fullName>
    </submittedName>
</protein>
<evidence type="ECO:0000313" key="4">
    <source>
        <dbReference type="Proteomes" id="UP000766570"/>
    </source>
</evidence>
<feature type="domain" description="GH15-like" evidence="1">
    <location>
        <begin position="223"/>
        <end position="586"/>
    </location>
</feature>
<dbReference type="Proteomes" id="UP000766570">
    <property type="component" value="Unassembled WGS sequence"/>
</dbReference>
<dbReference type="SUPFAM" id="SSF48208">
    <property type="entry name" value="Six-hairpin glycosidases"/>
    <property type="match status" value="1"/>
</dbReference>
<dbReference type="InterPro" id="IPR011613">
    <property type="entry name" value="GH15-like"/>
</dbReference>